<accession>A0A814ZAV6</accession>
<evidence type="ECO:0000313" key="5">
    <source>
        <dbReference type="Proteomes" id="UP000663829"/>
    </source>
</evidence>
<dbReference type="AlphaFoldDB" id="A0A814ZAV6"/>
<evidence type="ECO:0000313" key="1">
    <source>
        <dbReference type="EMBL" id="CAF1201643.1"/>
    </source>
</evidence>
<dbReference type="Proteomes" id="UP000677228">
    <property type="component" value="Unassembled WGS sequence"/>
</dbReference>
<dbReference type="Proteomes" id="UP000663829">
    <property type="component" value="Unassembled WGS sequence"/>
</dbReference>
<reference evidence="2" key="1">
    <citation type="submission" date="2021-02" db="EMBL/GenBank/DDBJ databases">
        <authorList>
            <person name="Nowell W R."/>
        </authorList>
    </citation>
    <scope>NUCLEOTIDE SEQUENCE</scope>
</reference>
<dbReference type="EMBL" id="CAJOBA010035825">
    <property type="protein sequence ID" value="CAF4011539.1"/>
    <property type="molecule type" value="Genomic_DNA"/>
</dbReference>
<comment type="caution">
    <text evidence="2">The sequence shown here is derived from an EMBL/GenBank/DDBJ whole genome shotgun (WGS) entry which is preliminary data.</text>
</comment>
<protein>
    <submittedName>
        <fullName evidence="2">Uncharacterized protein</fullName>
    </submittedName>
</protein>
<dbReference type="EMBL" id="CAJNOQ010010093">
    <property type="protein sequence ID" value="CAF1242707.1"/>
    <property type="molecule type" value="Genomic_DNA"/>
</dbReference>
<dbReference type="EMBL" id="CAJNOK010014292">
    <property type="protein sequence ID" value="CAF1201643.1"/>
    <property type="molecule type" value="Genomic_DNA"/>
</dbReference>
<gene>
    <name evidence="2" type="ORF">GPM918_LOCUS25737</name>
    <name evidence="1" type="ORF">OVA965_LOCUS24016</name>
    <name evidence="3" type="ORF">SRO942_LOCUS25772</name>
    <name evidence="4" type="ORF">TMI583_LOCUS24736</name>
</gene>
<sequence>MTTIECPYSEEILTTIKISVLNYINNLSRSSVIFVESNTVRDIVDAAFKIRTQVTQWYEIFILFNVLMHYRSKPNDSNRIKAARDIVEYGLQLLRDLIVMRKILEPTFARIGVQILIKEMTQLEKCLLSLALGDYPMVQYILCQLDVSTIRTKYAFKPPSRRLVREKRSSYKPEYSVLPSISIVRESTGAMGLLVSVFNNNDYALKKMMRTNDNQPSKDSLKLVKMKLEKMIQRNADRNLQTSVQSVASEILDQFTYPTKPILISDEAGQIYMCSNSTSSIHAINADLEKLTNHLNKKTIFI</sequence>
<name>A0A814ZAV6_9BILA</name>
<dbReference type="Proteomes" id="UP000682733">
    <property type="component" value="Unassembled WGS sequence"/>
</dbReference>
<dbReference type="Proteomes" id="UP000681722">
    <property type="component" value="Unassembled WGS sequence"/>
</dbReference>
<evidence type="ECO:0000313" key="3">
    <source>
        <dbReference type="EMBL" id="CAF4006549.1"/>
    </source>
</evidence>
<dbReference type="EMBL" id="CAJOBC010011078">
    <property type="protein sequence ID" value="CAF4006549.1"/>
    <property type="molecule type" value="Genomic_DNA"/>
</dbReference>
<evidence type="ECO:0000313" key="4">
    <source>
        <dbReference type="EMBL" id="CAF4011539.1"/>
    </source>
</evidence>
<evidence type="ECO:0000313" key="2">
    <source>
        <dbReference type="EMBL" id="CAF1242707.1"/>
    </source>
</evidence>
<keyword evidence="5" id="KW-1185">Reference proteome</keyword>
<proteinExistence type="predicted"/>
<organism evidence="2 5">
    <name type="scientific">Didymodactylos carnosus</name>
    <dbReference type="NCBI Taxonomy" id="1234261"/>
    <lineage>
        <taxon>Eukaryota</taxon>
        <taxon>Metazoa</taxon>
        <taxon>Spiralia</taxon>
        <taxon>Gnathifera</taxon>
        <taxon>Rotifera</taxon>
        <taxon>Eurotatoria</taxon>
        <taxon>Bdelloidea</taxon>
        <taxon>Philodinida</taxon>
        <taxon>Philodinidae</taxon>
        <taxon>Didymodactylos</taxon>
    </lineage>
</organism>